<comment type="caution">
    <text evidence="3">The sequence shown here is derived from an EMBL/GenBank/DDBJ whole genome shotgun (WGS) entry which is preliminary data.</text>
</comment>
<keyword evidence="2" id="KW-0732">Signal</keyword>
<keyword evidence="4" id="KW-1185">Reference proteome</keyword>
<feature type="region of interest" description="Disordered" evidence="1">
    <location>
        <begin position="92"/>
        <end position="111"/>
    </location>
</feature>
<evidence type="ECO:0000256" key="2">
    <source>
        <dbReference type="SAM" id="SignalP"/>
    </source>
</evidence>
<feature type="compositionally biased region" description="Low complexity" evidence="1">
    <location>
        <begin position="31"/>
        <end position="42"/>
    </location>
</feature>
<organism evidence="3 4">
    <name type="scientific">Larinioides sclopetarius</name>
    <dbReference type="NCBI Taxonomy" id="280406"/>
    <lineage>
        <taxon>Eukaryota</taxon>
        <taxon>Metazoa</taxon>
        <taxon>Ecdysozoa</taxon>
        <taxon>Arthropoda</taxon>
        <taxon>Chelicerata</taxon>
        <taxon>Arachnida</taxon>
        <taxon>Araneae</taxon>
        <taxon>Araneomorphae</taxon>
        <taxon>Entelegynae</taxon>
        <taxon>Araneoidea</taxon>
        <taxon>Araneidae</taxon>
        <taxon>Larinioides</taxon>
    </lineage>
</organism>
<name>A0AAV2BHW2_9ARAC</name>
<evidence type="ECO:0000313" key="4">
    <source>
        <dbReference type="Proteomes" id="UP001497382"/>
    </source>
</evidence>
<gene>
    <name evidence="3" type="ORF">LARSCL_LOCUS19488</name>
</gene>
<evidence type="ECO:0000256" key="1">
    <source>
        <dbReference type="SAM" id="MobiDB-lite"/>
    </source>
</evidence>
<feature type="signal peptide" evidence="2">
    <location>
        <begin position="1"/>
        <end position="21"/>
    </location>
</feature>
<feature type="chain" id="PRO_5043740908" evidence="2">
    <location>
        <begin position="22"/>
        <end position="111"/>
    </location>
</feature>
<feature type="region of interest" description="Disordered" evidence="1">
    <location>
        <begin position="31"/>
        <end position="51"/>
    </location>
</feature>
<dbReference type="AlphaFoldDB" id="A0AAV2BHW2"/>
<sequence>MAPFLLGFLFIVLCLLNDTYEKNLANPERLPAPAAIPGQQGPVQKWPYQGLPVPRRIPGHGDGLHVRQGEQHHGPHLFRSGGCPGLRLQRTSHTMAGQSASQSSRRKILVP</sequence>
<accession>A0AAV2BHW2</accession>
<evidence type="ECO:0000313" key="3">
    <source>
        <dbReference type="EMBL" id="CAL1295816.1"/>
    </source>
</evidence>
<protein>
    <submittedName>
        <fullName evidence="3">Uncharacterized protein</fullName>
    </submittedName>
</protein>
<dbReference type="Proteomes" id="UP001497382">
    <property type="component" value="Unassembled WGS sequence"/>
</dbReference>
<dbReference type="EMBL" id="CAXIEN010000380">
    <property type="protein sequence ID" value="CAL1295816.1"/>
    <property type="molecule type" value="Genomic_DNA"/>
</dbReference>
<feature type="compositionally biased region" description="Polar residues" evidence="1">
    <location>
        <begin position="92"/>
        <end position="103"/>
    </location>
</feature>
<proteinExistence type="predicted"/>
<reference evidence="3 4" key="1">
    <citation type="submission" date="2024-04" db="EMBL/GenBank/DDBJ databases">
        <authorList>
            <person name="Rising A."/>
            <person name="Reimegard J."/>
            <person name="Sonavane S."/>
            <person name="Akerstrom W."/>
            <person name="Nylinder S."/>
            <person name="Hedman E."/>
            <person name="Kallberg Y."/>
        </authorList>
    </citation>
    <scope>NUCLEOTIDE SEQUENCE [LARGE SCALE GENOMIC DNA]</scope>
</reference>